<proteinExistence type="predicted"/>
<feature type="compositionally biased region" description="Basic and acidic residues" evidence="2">
    <location>
        <begin position="18"/>
        <end position="31"/>
    </location>
</feature>
<keyword evidence="5" id="KW-1185">Reference proteome</keyword>
<reference evidence="4 5" key="1">
    <citation type="submission" date="2021-05" db="EMBL/GenBank/DDBJ databases">
        <title>Genome Assembly of Synthetic Allotetraploid Brassica napus Reveals Homoeologous Exchanges between Subgenomes.</title>
        <authorList>
            <person name="Davis J.T."/>
        </authorList>
    </citation>
    <scope>NUCLEOTIDE SEQUENCE [LARGE SCALE GENOMIC DNA]</scope>
    <source>
        <strain evidence="5">cv. Da-Ae</strain>
        <tissue evidence="4">Seedling</tissue>
    </source>
</reference>
<accession>A0ABQ8B5Z0</accession>
<evidence type="ECO:0000259" key="3">
    <source>
        <dbReference type="PROSITE" id="PS51214"/>
    </source>
</evidence>
<dbReference type="InterPro" id="IPR036975">
    <property type="entry name" value="Importin-a_IBB_sf"/>
</dbReference>
<dbReference type="InterPro" id="IPR016024">
    <property type="entry name" value="ARM-type_fold"/>
</dbReference>
<dbReference type="SUPFAM" id="SSF48371">
    <property type="entry name" value="ARM repeat"/>
    <property type="match status" value="1"/>
</dbReference>
<organism evidence="4 5">
    <name type="scientific">Brassica napus</name>
    <name type="common">Rape</name>
    <dbReference type="NCBI Taxonomy" id="3708"/>
    <lineage>
        <taxon>Eukaryota</taxon>
        <taxon>Viridiplantae</taxon>
        <taxon>Streptophyta</taxon>
        <taxon>Embryophyta</taxon>
        <taxon>Tracheophyta</taxon>
        <taxon>Spermatophyta</taxon>
        <taxon>Magnoliopsida</taxon>
        <taxon>eudicotyledons</taxon>
        <taxon>Gunneridae</taxon>
        <taxon>Pentapetalae</taxon>
        <taxon>rosids</taxon>
        <taxon>malvids</taxon>
        <taxon>Brassicales</taxon>
        <taxon>Brassicaceae</taxon>
        <taxon>Brassiceae</taxon>
        <taxon>Brassica</taxon>
    </lineage>
</organism>
<sequence>MSLRPNEKTHVRRNSHKVAVDTEQSRRRRESNLVEIRKSRREEILKKKRLHVTQEAPHDSTLPSPAASVDKMVTLRLTISRFVIHSPLNLEFLEFGLVM</sequence>
<protein>
    <recommendedName>
        <fullName evidence="3">IBB domain-containing protein</fullName>
    </recommendedName>
</protein>
<dbReference type="InterPro" id="IPR002652">
    <property type="entry name" value="Importin-a_IBB"/>
</dbReference>
<dbReference type="Proteomes" id="UP000824890">
    <property type="component" value="Unassembled WGS sequence"/>
</dbReference>
<dbReference type="Pfam" id="PF01749">
    <property type="entry name" value="IBB"/>
    <property type="match status" value="1"/>
</dbReference>
<feature type="domain" description="IBB" evidence="3">
    <location>
        <begin position="1"/>
        <end position="58"/>
    </location>
</feature>
<dbReference type="PROSITE" id="PS51214">
    <property type="entry name" value="IBB"/>
    <property type="match status" value="1"/>
</dbReference>
<evidence type="ECO:0000256" key="2">
    <source>
        <dbReference type="SAM" id="MobiDB-lite"/>
    </source>
</evidence>
<feature type="region of interest" description="Disordered" evidence="2">
    <location>
        <begin position="1"/>
        <end position="31"/>
    </location>
</feature>
<gene>
    <name evidence="4" type="ORF">HID58_049426</name>
</gene>
<keyword evidence="1" id="KW-0813">Transport</keyword>
<dbReference type="EMBL" id="JAGKQM010000012">
    <property type="protein sequence ID" value="KAH0899858.1"/>
    <property type="molecule type" value="Genomic_DNA"/>
</dbReference>
<dbReference type="Gene3D" id="1.20.5.690">
    <property type="entry name" value="Importin-alpha, importin-beta-binding domain"/>
    <property type="match status" value="1"/>
</dbReference>
<comment type="caution">
    <text evidence="4">The sequence shown here is derived from an EMBL/GenBank/DDBJ whole genome shotgun (WGS) entry which is preliminary data.</text>
</comment>
<evidence type="ECO:0000313" key="5">
    <source>
        <dbReference type="Proteomes" id="UP000824890"/>
    </source>
</evidence>
<evidence type="ECO:0000256" key="1">
    <source>
        <dbReference type="PROSITE-ProRule" id="PRU00561"/>
    </source>
</evidence>
<evidence type="ECO:0000313" key="4">
    <source>
        <dbReference type="EMBL" id="KAH0899858.1"/>
    </source>
</evidence>
<name>A0ABQ8B5Z0_BRANA</name>